<organism evidence="2 3">
    <name type="scientific">Aquirufa echingensis</name>
    <dbReference type="NCBI Taxonomy" id="3096516"/>
    <lineage>
        <taxon>Bacteria</taxon>
        <taxon>Pseudomonadati</taxon>
        <taxon>Bacteroidota</taxon>
        <taxon>Cytophagia</taxon>
        <taxon>Cytophagales</taxon>
        <taxon>Flectobacillaceae</taxon>
        <taxon>Aquirufa</taxon>
    </lineage>
</organism>
<gene>
    <name evidence="2" type="ORF">SKC38_11040</name>
</gene>
<feature type="signal peptide" evidence="1">
    <location>
        <begin position="1"/>
        <end position="20"/>
    </location>
</feature>
<evidence type="ECO:0000256" key="1">
    <source>
        <dbReference type="SAM" id="SignalP"/>
    </source>
</evidence>
<protein>
    <submittedName>
        <fullName evidence="2">DUF5004 domain-containing protein</fullName>
    </submittedName>
</protein>
<evidence type="ECO:0000313" key="3">
    <source>
        <dbReference type="Proteomes" id="UP001598114"/>
    </source>
</evidence>
<sequence>MRYLYILFCLSFLFSCQSDTSLNPQTKTEILLSTTWQIQEVIASGYLNGTVYQRGRTAEGSQYDMSKVRLTFKSDGTCIAIDNTGNNSASGKWKLINNDTQLQISDTNYFVLDGIGNIETLIKSEFTFSGTRTYKSTYVDASVRMVPVP</sequence>
<evidence type="ECO:0000313" key="2">
    <source>
        <dbReference type="EMBL" id="MFD3276763.1"/>
    </source>
</evidence>
<dbReference type="PROSITE" id="PS51257">
    <property type="entry name" value="PROKAR_LIPOPROTEIN"/>
    <property type="match status" value="1"/>
</dbReference>
<accession>A0ABW6D0P1</accession>
<dbReference type="Proteomes" id="UP001598114">
    <property type="component" value="Unassembled WGS sequence"/>
</dbReference>
<name>A0ABW6D0P1_9BACT</name>
<feature type="chain" id="PRO_5046009018" evidence="1">
    <location>
        <begin position="21"/>
        <end position="149"/>
    </location>
</feature>
<keyword evidence="3" id="KW-1185">Reference proteome</keyword>
<dbReference type="RefSeq" id="WP_377977203.1">
    <property type="nucleotide sequence ID" value="NZ_JBBKYA010000005.1"/>
</dbReference>
<comment type="caution">
    <text evidence="2">The sequence shown here is derived from an EMBL/GenBank/DDBJ whole genome shotgun (WGS) entry which is preliminary data.</text>
</comment>
<proteinExistence type="predicted"/>
<dbReference type="EMBL" id="JBBKYA010000005">
    <property type="protein sequence ID" value="MFD3276763.1"/>
    <property type="molecule type" value="Genomic_DNA"/>
</dbReference>
<reference evidence="2 3" key="1">
    <citation type="submission" date="2024-03" db="EMBL/GenBank/DDBJ databases">
        <title>Aquirufa genome sequencing.</title>
        <authorList>
            <person name="Pitt A."/>
            <person name="Hahn M.W."/>
        </authorList>
    </citation>
    <scope>NUCLEOTIDE SEQUENCE [LARGE SCALE GENOMIC DNA]</scope>
    <source>
        <strain evidence="2 3">PLAD-142S6K</strain>
    </source>
</reference>
<keyword evidence="1" id="KW-0732">Signal</keyword>